<dbReference type="Proteomes" id="UP000006637">
    <property type="component" value="Chromosome"/>
</dbReference>
<dbReference type="eggNOG" id="COG1233">
    <property type="taxonomic scope" value="Bacteria"/>
</dbReference>
<dbReference type="SUPFAM" id="SSF51905">
    <property type="entry name" value="FAD/NAD(P)-binding domain"/>
    <property type="match status" value="1"/>
</dbReference>
<dbReference type="PANTHER" id="PTHR10668">
    <property type="entry name" value="PHYTOENE DEHYDROGENASE"/>
    <property type="match status" value="1"/>
</dbReference>
<dbReference type="STRING" id="266117.Rxyl_2416"/>
<dbReference type="KEGG" id="rxy:Rxyl_2416"/>
<dbReference type="Gene3D" id="3.50.50.60">
    <property type="entry name" value="FAD/NAD(P)-binding domain"/>
    <property type="match status" value="1"/>
</dbReference>
<proteinExistence type="predicted"/>
<dbReference type="EMBL" id="CP000386">
    <property type="protein sequence ID" value="ABG05344.1"/>
    <property type="molecule type" value="Genomic_DNA"/>
</dbReference>
<reference evidence="1 2" key="1">
    <citation type="submission" date="2006-06" db="EMBL/GenBank/DDBJ databases">
        <title>Complete sequence of Rubrobacter xylanophilus DSM 9941.</title>
        <authorList>
            <consortium name="US DOE Joint Genome Institute"/>
            <person name="Copeland A."/>
            <person name="Lucas S."/>
            <person name="Lapidus A."/>
            <person name="Barry K."/>
            <person name="Detter J.C."/>
            <person name="Glavina del Rio T."/>
            <person name="Hammon N."/>
            <person name="Israni S."/>
            <person name="Dalin E."/>
            <person name="Tice H."/>
            <person name="Pitluck S."/>
            <person name="Munk A.C."/>
            <person name="Brettin T."/>
            <person name="Bruce D."/>
            <person name="Han C."/>
            <person name="Tapia R."/>
            <person name="Gilna P."/>
            <person name="Schmutz J."/>
            <person name="Larimer F."/>
            <person name="Land M."/>
            <person name="Hauser L."/>
            <person name="Kyrpides N."/>
            <person name="Lykidis A."/>
            <person name="da Costa M.S."/>
            <person name="Rainey F.A."/>
            <person name="Empadinhas N."/>
            <person name="Jolivet E."/>
            <person name="Battista J.R."/>
            <person name="Richardson P."/>
        </authorList>
    </citation>
    <scope>NUCLEOTIDE SEQUENCE [LARGE SCALE GENOMIC DNA]</scope>
    <source>
        <strain evidence="2">DSM 9941 / NBRC 16129 / PRD-1</strain>
    </source>
</reference>
<dbReference type="RefSeq" id="WP_011565357.1">
    <property type="nucleotide sequence ID" value="NC_008148.1"/>
</dbReference>
<name>Q1ATD4_RUBXD</name>
<evidence type="ECO:0000313" key="1">
    <source>
        <dbReference type="EMBL" id="ABG05344.1"/>
    </source>
</evidence>
<dbReference type="PhylomeDB" id="Q1ATD4"/>
<dbReference type="PRINTS" id="PR00411">
    <property type="entry name" value="PNDRDTASEI"/>
</dbReference>
<protein>
    <submittedName>
        <fullName evidence="1">FAD dependent oxidoreductase</fullName>
    </submittedName>
</protein>
<dbReference type="AlphaFoldDB" id="Q1ATD4"/>
<evidence type="ECO:0000313" key="2">
    <source>
        <dbReference type="Proteomes" id="UP000006637"/>
    </source>
</evidence>
<keyword evidence="2" id="KW-1185">Reference proteome</keyword>
<sequence length="487" mass="51229">MSAYDAVVVGSGPNGLSAAIELAREGLSVAVLEAADEPGGALRSAGLTLPGFVHDVGSAIHPLAAASPFFRSLPLQRHGLRWVHPPAPLAHPLDGQEAVLLERSVEDTAAALGRDGAAYRRLMAPLAADLGRLAELAVGRLRLPRHPAALATAALRACGPAASLARGAFAGGRARALFAGNAAHSFLPLERRPSALFGLALGALGHAVGWPFPEGGAGRLARALVSCLRALGGEVLTGFPVGSLEGLPPARVVLLDVTPRQLLRIAGDRLPGRYRRALASYRYGPGAFKVDYALDGPVPWADGRCGRAGTVHLGGTLEEIAAAEREVWRGGHPERPFVLLAQHTLFDPSRAPAGRHTVWAYCHVPNGSTFDMTGRIERQIERFAPGFRERVLARRSAGPAELERENPNLVGGDINGGVMDLGQLLTRPARRPNPYATPVRGLYLCSSSTPPGGGVHGLCGYLAARSALRRLRGPRRSGRRPPAATPR</sequence>
<accession>Q1ATD4</accession>
<dbReference type="OrthoDB" id="833207at2"/>
<dbReference type="InterPro" id="IPR036188">
    <property type="entry name" value="FAD/NAD-bd_sf"/>
</dbReference>
<dbReference type="Pfam" id="PF13450">
    <property type="entry name" value="NAD_binding_8"/>
    <property type="match status" value="1"/>
</dbReference>
<dbReference type="PANTHER" id="PTHR10668:SF105">
    <property type="entry name" value="DEHYDROGENASE-RELATED"/>
    <property type="match status" value="1"/>
</dbReference>
<gene>
    <name evidence="1" type="ordered locus">Rxyl_2416</name>
</gene>
<organism evidence="1 2">
    <name type="scientific">Rubrobacter xylanophilus (strain DSM 9941 / JCM 11954 / NBRC 16129 / PRD-1)</name>
    <dbReference type="NCBI Taxonomy" id="266117"/>
    <lineage>
        <taxon>Bacteria</taxon>
        <taxon>Bacillati</taxon>
        <taxon>Actinomycetota</taxon>
        <taxon>Rubrobacteria</taxon>
        <taxon>Rubrobacterales</taxon>
        <taxon>Rubrobacteraceae</taxon>
        <taxon>Rubrobacter</taxon>
    </lineage>
</organism>
<dbReference type="HOGENOM" id="CLU_019327_1_1_11"/>